<reference evidence="1" key="2">
    <citation type="journal article" date="2015" name="Data Brief">
        <title>Shoot transcriptome of the giant reed, Arundo donax.</title>
        <authorList>
            <person name="Barrero R.A."/>
            <person name="Guerrero F.D."/>
            <person name="Moolhuijzen P."/>
            <person name="Goolsby J.A."/>
            <person name="Tidwell J."/>
            <person name="Bellgard S.E."/>
            <person name="Bellgard M.I."/>
        </authorList>
    </citation>
    <scope>NUCLEOTIDE SEQUENCE</scope>
    <source>
        <tissue evidence="1">Shoot tissue taken approximately 20 cm above the soil surface</tissue>
    </source>
</reference>
<protein>
    <submittedName>
        <fullName evidence="1">Uncharacterized protein</fullName>
    </submittedName>
</protein>
<dbReference type="AlphaFoldDB" id="A0A0A9EA68"/>
<organism evidence="1">
    <name type="scientific">Arundo donax</name>
    <name type="common">Giant reed</name>
    <name type="synonym">Donax arundinaceus</name>
    <dbReference type="NCBI Taxonomy" id="35708"/>
    <lineage>
        <taxon>Eukaryota</taxon>
        <taxon>Viridiplantae</taxon>
        <taxon>Streptophyta</taxon>
        <taxon>Embryophyta</taxon>
        <taxon>Tracheophyta</taxon>
        <taxon>Spermatophyta</taxon>
        <taxon>Magnoliopsida</taxon>
        <taxon>Liliopsida</taxon>
        <taxon>Poales</taxon>
        <taxon>Poaceae</taxon>
        <taxon>PACMAD clade</taxon>
        <taxon>Arundinoideae</taxon>
        <taxon>Arundineae</taxon>
        <taxon>Arundo</taxon>
    </lineage>
</organism>
<accession>A0A0A9EA68</accession>
<sequence length="23" mass="2704">MKSFGNYKSRTEPCFALEPTKRI</sequence>
<dbReference type="EMBL" id="GBRH01205008">
    <property type="protein sequence ID" value="JAD92887.1"/>
    <property type="molecule type" value="Transcribed_RNA"/>
</dbReference>
<name>A0A0A9EA68_ARUDO</name>
<reference evidence="1" key="1">
    <citation type="submission" date="2014-09" db="EMBL/GenBank/DDBJ databases">
        <authorList>
            <person name="Magalhaes I.L.F."/>
            <person name="Oliveira U."/>
            <person name="Santos F.R."/>
            <person name="Vidigal T.H.D.A."/>
            <person name="Brescovit A.D."/>
            <person name="Santos A.J."/>
        </authorList>
    </citation>
    <scope>NUCLEOTIDE SEQUENCE</scope>
    <source>
        <tissue evidence="1">Shoot tissue taken approximately 20 cm above the soil surface</tissue>
    </source>
</reference>
<evidence type="ECO:0000313" key="1">
    <source>
        <dbReference type="EMBL" id="JAD92887.1"/>
    </source>
</evidence>
<proteinExistence type="predicted"/>